<feature type="transmembrane region" description="Helical" evidence="1">
    <location>
        <begin position="101"/>
        <end position="117"/>
    </location>
</feature>
<dbReference type="PANTHER" id="PTHR22911">
    <property type="entry name" value="ACYL-MALONYL CONDENSING ENZYME-RELATED"/>
    <property type="match status" value="1"/>
</dbReference>
<dbReference type="PANTHER" id="PTHR22911:SF103">
    <property type="entry name" value="BLR2811 PROTEIN"/>
    <property type="match status" value="1"/>
</dbReference>
<feature type="domain" description="EamA" evidence="2">
    <location>
        <begin position="9"/>
        <end position="140"/>
    </location>
</feature>
<dbReference type="RefSeq" id="WP_075767909.1">
    <property type="nucleotide sequence ID" value="NZ_MJIL01000098.1"/>
</dbReference>
<feature type="transmembrane region" description="Helical" evidence="1">
    <location>
        <begin position="206"/>
        <end position="225"/>
    </location>
</feature>
<feature type="transmembrane region" description="Helical" evidence="1">
    <location>
        <begin position="124"/>
        <end position="141"/>
    </location>
</feature>
<keyword evidence="1" id="KW-0812">Transmembrane</keyword>
<evidence type="ECO:0000313" key="3">
    <source>
        <dbReference type="EMBL" id="OLQ70336.1"/>
    </source>
</evidence>
<feature type="transmembrane region" description="Helical" evidence="1">
    <location>
        <begin position="37"/>
        <end position="57"/>
    </location>
</feature>
<evidence type="ECO:0000313" key="4">
    <source>
        <dbReference type="Proteomes" id="UP000186905"/>
    </source>
</evidence>
<dbReference type="OrthoDB" id="148351at2"/>
<keyword evidence="4" id="KW-1185">Reference proteome</keyword>
<feature type="domain" description="EamA" evidence="2">
    <location>
        <begin position="147"/>
        <end position="271"/>
    </location>
</feature>
<feature type="transmembrane region" description="Helical" evidence="1">
    <location>
        <begin position="237"/>
        <end position="254"/>
    </location>
</feature>
<dbReference type="GO" id="GO:0016020">
    <property type="term" value="C:membrane"/>
    <property type="evidence" value="ECO:0007669"/>
    <property type="project" value="InterPro"/>
</dbReference>
<keyword evidence="1" id="KW-1133">Transmembrane helix</keyword>
<accession>A0A1Q9G7S4</accession>
<proteinExistence type="predicted"/>
<dbReference type="Pfam" id="PF00892">
    <property type="entry name" value="EamA"/>
    <property type="match status" value="2"/>
</dbReference>
<dbReference type="Proteomes" id="UP000186905">
    <property type="component" value="Unassembled WGS sequence"/>
</dbReference>
<feature type="transmembrane region" description="Helical" evidence="1">
    <location>
        <begin position="178"/>
        <end position="200"/>
    </location>
</feature>
<feature type="transmembrane region" description="Helical" evidence="1">
    <location>
        <begin position="260"/>
        <end position="276"/>
    </location>
</feature>
<feature type="transmembrane region" description="Helical" evidence="1">
    <location>
        <begin position="147"/>
        <end position="166"/>
    </location>
</feature>
<dbReference type="InterPro" id="IPR037185">
    <property type="entry name" value="EmrE-like"/>
</dbReference>
<evidence type="ECO:0000256" key="1">
    <source>
        <dbReference type="SAM" id="Phobius"/>
    </source>
</evidence>
<reference evidence="3 4" key="1">
    <citation type="submission" date="2016-09" db="EMBL/GenBank/DDBJ databases">
        <title>Photobacterium proteolyticum sp. nov. a protease producing bacterium isolated from ocean sediments of Laizhou Bay.</title>
        <authorList>
            <person name="Li Y."/>
        </authorList>
    </citation>
    <scope>NUCLEOTIDE SEQUENCE [LARGE SCALE GENOMIC DNA]</scope>
    <source>
        <strain evidence="3 4">13-12</strain>
    </source>
</reference>
<feature type="transmembrane region" description="Helical" evidence="1">
    <location>
        <begin position="78"/>
        <end position="95"/>
    </location>
</feature>
<evidence type="ECO:0000259" key="2">
    <source>
        <dbReference type="Pfam" id="PF00892"/>
    </source>
</evidence>
<dbReference type="EMBL" id="MJIL01000098">
    <property type="protein sequence ID" value="OLQ70336.1"/>
    <property type="molecule type" value="Genomic_DNA"/>
</dbReference>
<keyword evidence="1" id="KW-0472">Membrane</keyword>
<dbReference type="STRING" id="1903952.BIT28_16555"/>
<sequence>MNKLSPFAAGALLLLLGNLSASFSDVAVKLLEGGISAFQYMFIRQLLSVLLLFPLWFRLTPRQQAVGSYGITLVRSHLVLAGSGFVMVALTWLPLATANALFYAAPLLMLPLSAWLLKEKPERQKVLATLTGFGGVLVVLRPDQFHWAALAALGCAFTLALYNVLVRKLPEQQPVVSTLFWTGVFSLPLAGVLATLFWQPITTEELMLIAASALFTLGYHGCAVAAYRRATTCQLGLIEYSGLIFVTILGIVGFDERPDLLTTMGIVLIVLPMLPLPKSRRSKPLCDDAAQ</sequence>
<organism evidence="3 4">
    <name type="scientific">Photobacterium proteolyticum</name>
    <dbReference type="NCBI Taxonomy" id="1903952"/>
    <lineage>
        <taxon>Bacteria</taxon>
        <taxon>Pseudomonadati</taxon>
        <taxon>Pseudomonadota</taxon>
        <taxon>Gammaproteobacteria</taxon>
        <taxon>Vibrionales</taxon>
        <taxon>Vibrionaceae</taxon>
        <taxon>Photobacterium</taxon>
    </lineage>
</organism>
<name>A0A1Q9G7S4_9GAMM</name>
<protein>
    <submittedName>
        <fullName evidence="3">Multidrug transporter</fullName>
    </submittedName>
</protein>
<dbReference type="SUPFAM" id="SSF103481">
    <property type="entry name" value="Multidrug resistance efflux transporter EmrE"/>
    <property type="match status" value="2"/>
</dbReference>
<comment type="caution">
    <text evidence="3">The sequence shown here is derived from an EMBL/GenBank/DDBJ whole genome shotgun (WGS) entry which is preliminary data.</text>
</comment>
<dbReference type="AlphaFoldDB" id="A0A1Q9G7S4"/>
<dbReference type="InterPro" id="IPR000620">
    <property type="entry name" value="EamA_dom"/>
</dbReference>
<gene>
    <name evidence="3" type="ORF">BIT28_16555</name>
</gene>